<dbReference type="InterPro" id="IPR006626">
    <property type="entry name" value="PbH1"/>
</dbReference>
<sequence>MVETLTAPCTSRWRRWIPSFLSTHKTLLALLWIGFCLTVFLWRWDSADTILLFRRAFPVRQLPRLRPVAFNLTDFGGIGDGVTINTAAFERAVLAISKLGKKGGGQLNVPPGLWLSAPFNLTSHMTLFLAEGAVILGIDDEKYWPLLPPLPSYGYGREHRGPRYGSLIHGQNLKDVVITGHNGTINGQGQTWWKKYRQKLLNHTRGPLVQIMWSSDILLYNVTLRDSPFWTFHPYDCKNVTVRDVTILAPTTEAPNTDGIDPDSCEDMLIENCYISVGDDGIAIKSGWDQYGIAYARPSRNILIRNVVVRSMVSAGVSIGSEMSGGVSNITVENLHVWSSRRAVRIKTAPGRGGYVKGITYQNLTFEDVRVGIVIKTDYNEHPDDKFDPKALPVLQDISYTSVHGEGVRVPVRLQGSEEIPIWNVTFRDMSVGVAYKKTNHVFQCSFVQGRVIGTVHPPPCVNLDLRRVLVEREGKTAKKHSWKEMSSPEAVDSGRFSGQKSNFSQTCTLLSQYLKERGSFGDLHLGTPNTTQTMNLLPMIENSGPGTRPVTRFTNFGSNFTKEEEEITKKICSSTVAKGGEAESSQMTIFYGGQVFVFNDFPAEKAEEIMVLASRGRTTNNPNIFSYNNSTLLPSKPAESSSTTVSITLGNQKPVNPITTSDLPIARRHSLARFLEKRKDRITSKGPYQMMGSNAMVVSSSKPEESNKAWLGLGGAQITVKIEPQS</sequence>
<evidence type="ECO:0000256" key="3">
    <source>
        <dbReference type="ARBA" id="ARBA00023295"/>
    </source>
</evidence>
<evidence type="ECO:0000313" key="7">
    <source>
        <dbReference type="EMBL" id="RAL43754.1"/>
    </source>
</evidence>
<accession>A0A328DDY5</accession>
<dbReference type="SUPFAM" id="SSF51126">
    <property type="entry name" value="Pectin lyase-like"/>
    <property type="match status" value="1"/>
</dbReference>
<evidence type="ECO:0000256" key="2">
    <source>
        <dbReference type="ARBA" id="ARBA00022801"/>
    </source>
</evidence>
<keyword evidence="3 4" id="KW-0326">Glycosidase</keyword>
<keyword evidence="2 4" id="KW-0378">Hydrolase</keyword>
<dbReference type="InterPro" id="IPR012334">
    <property type="entry name" value="Pectin_lyas_fold"/>
</dbReference>
<name>A0A328DDY5_9ASTE</name>
<dbReference type="GO" id="GO:0005975">
    <property type="term" value="P:carbohydrate metabolic process"/>
    <property type="evidence" value="ECO:0007669"/>
    <property type="project" value="InterPro"/>
</dbReference>
<keyword evidence="8" id="KW-1185">Reference proteome</keyword>
<dbReference type="SMART" id="SM00979">
    <property type="entry name" value="TIFY"/>
    <property type="match status" value="1"/>
</dbReference>
<dbReference type="Pfam" id="PF00295">
    <property type="entry name" value="Glyco_hydro_28"/>
    <property type="match status" value="1"/>
</dbReference>
<evidence type="ECO:0000256" key="1">
    <source>
        <dbReference type="ARBA" id="ARBA00008834"/>
    </source>
</evidence>
<evidence type="ECO:0000259" key="6">
    <source>
        <dbReference type="PROSITE" id="PS51320"/>
    </source>
</evidence>
<keyword evidence="5" id="KW-0472">Membrane</keyword>
<dbReference type="EMBL" id="NQVE01000152">
    <property type="protein sequence ID" value="RAL43754.1"/>
    <property type="molecule type" value="Genomic_DNA"/>
</dbReference>
<dbReference type="Proteomes" id="UP000249390">
    <property type="component" value="Unassembled WGS sequence"/>
</dbReference>
<feature type="domain" description="Tify" evidence="6">
    <location>
        <begin position="581"/>
        <end position="616"/>
    </location>
</feature>
<evidence type="ECO:0000256" key="5">
    <source>
        <dbReference type="SAM" id="Phobius"/>
    </source>
</evidence>
<keyword evidence="5" id="KW-0812">Transmembrane</keyword>
<dbReference type="GO" id="GO:0004650">
    <property type="term" value="F:polygalacturonase activity"/>
    <property type="evidence" value="ECO:0007669"/>
    <property type="project" value="InterPro"/>
</dbReference>
<dbReference type="Pfam" id="PF06200">
    <property type="entry name" value="tify"/>
    <property type="match status" value="1"/>
</dbReference>
<proteinExistence type="inferred from homology"/>
<dbReference type="PANTHER" id="PTHR31339:SF44">
    <property type="entry name" value="PECTIN LYASE-LIKE SUPERFAMILY PROTEIN"/>
    <property type="match status" value="1"/>
</dbReference>
<organism evidence="7 8">
    <name type="scientific">Cuscuta australis</name>
    <dbReference type="NCBI Taxonomy" id="267555"/>
    <lineage>
        <taxon>Eukaryota</taxon>
        <taxon>Viridiplantae</taxon>
        <taxon>Streptophyta</taxon>
        <taxon>Embryophyta</taxon>
        <taxon>Tracheophyta</taxon>
        <taxon>Spermatophyta</taxon>
        <taxon>Magnoliopsida</taxon>
        <taxon>eudicotyledons</taxon>
        <taxon>Gunneridae</taxon>
        <taxon>Pentapetalae</taxon>
        <taxon>asterids</taxon>
        <taxon>lamiids</taxon>
        <taxon>Solanales</taxon>
        <taxon>Convolvulaceae</taxon>
        <taxon>Cuscuteae</taxon>
        <taxon>Cuscuta</taxon>
        <taxon>Cuscuta subgen. Grammica</taxon>
        <taxon>Cuscuta sect. Cleistogrammica</taxon>
    </lineage>
</organism>
<dbReference type="AlphaFoldDB" id="A0A328DDY5"/>
<dbReference type="InterPro" id="IPR018467">
    <property type="entry name" value="CCT_CS"/>
</dbReference>
<dbReference type="SMART" id="SM00710">
    <property type="entry name" value="PbH1"/>
    <property type="match status" value="6"/>
</dbReference>
<dbReference type="InterPro" id="IPR051801">
    <property type="entry name" value="GH28_Enzymes"/>
</dbReference>
<dbReference type="PANTHER" id="PTHR31339">
    <property type="entry name" value="PECTIN LYASE-RELATED"/>
    <property type="match status" value="1"/>
</dbReference>
<comment type="similarity">
    <text evidence="1 4">Belongs to the glycosyl hydrolase 28 family.</text>
</comment>
<reference evidence="7 8" key="1">
    <citation type="submission" date="2018-06" db="EMBL/GenBank/DDBJ databases">
        <title>The Genome of Cuscuta australis (Dodder) Provides Insight into the Evolution of Plant Parasitism.</title>
        <authorList>
            <person name="Liu H."/>
        </authorList>
    </citation>
    <scope>NUCLEOTIDE SEQUENCE [LARGE SCALE GENOMIC DNA]</scope>
    <source>
        <strain evidence="8">cv. Yunnan</strain>
        <tissue evidence="7">Vines</tissue>
    </source>
</reference>
<feature type="transmembrane region" description="Helical" evidence="5">
    <location>
        <begin position="27"/>
        <end position="44"/>
    </location>
</feature>
<dbReference type="InterPro" id="IPR010399">
    <property type="entry name" value="Tify_dom"/>
</dbReference>
<gene>
    <name evidence="7" type="ORF">DM860_014255</name>
</gene>
<evidence type="ECO:0000313" key="8">
    <source>
        <dbReference type="Proteomes" id="UP000249390"/>
    </source>
</evidence>
<dbReference type="Pfam" id="PF09425">
    <property type="entry name" value="Jas_motif"/>
    <property type="match status" value="1"/>
</dbReference>
<dbReference type="InterPro" id="IPR000743">
    <property type="entry name" value="Glyco_hydro_28"/>
</dbReference>
<keyword evidence="5" id="KW-1133">Transmembrane helix</keyword>
<dbReference type="InterPro" id="IPR011050">
    <property type="entry name" value="Pectin_lyase_fold/virulence"/>
</dbReference>
<dbReference type="Gene3D" id="2.160.20.10">
    <property type="entry name" value="Single-stranded right-handed beta-helix, Pectin lyase-like"/>
    <property type="match status" value="1"/>
</dbReference>
<dbReference type="PROSITE" id="PS51320">
    <property type="entry name" value="TIFY"/>
    <property type="match status" value="1"/>
</dbReference>
<protein>
    <recommendedName>
        <fullName evidence="6">Tify domain-containing protein</fullName>
    </recommendedName>
</protein>
<comment type="caution">
    <text evidence="7">The sequence shown here is derived from an EMBL/GenBank/DDBJ whole genome shotgun (WGS) entry which is preliminary data.</text>
</comment>
<evidence type="ECO:0000256" key="4">
    <source>
        <dbReference type="RuleBase" id="RU361169"/>
    </source>
</evidence>